<dbReference type="SUPFAM" id="SSF46689">
    <property type="entry name" value="Homeodomain-like"/>
    <property type="match status" value="2"/>
</dbReference>
<dbReference type="PROSITE" id="PS01124">
    <property type="entry name" value="HTH_ARAC_FAMILY_2"/>
    <property type="match status" value="1"/>
</dbReference>
<evidence type="ECO:0000313" key="11">
    <source>
        <dbReference type="EMBL" id="MFC5529205.1"/>
    </source>
</evidence>
<dbReference type="PANTHER" id="PTHR42713:SF3">
    <property type="entry name" value="TRANSCRIPTIONAL REGULATORY PROTEIN HPTR"/>
    <property type="match status" value="1"/>
</dbReference>
<dbReference type="CDD" id="cd17536">
    <property type="entry name" value="REC_YesN-like"/>
    <property type="match status" value="1"/>
</dbReference>
<evidence type="ECO:0000256" key="2">
    <source>
        <dbReference type="ARBA" id="ARBA00022490"/>
    </source>
</evidence>
<keyword evidence="2" id="KW-0963">Cytoplasm</keyword>
<gene>
    <name evidence="11" type="ORF">ACFPQ4_07040</name>
</gene>
<dbReference type="SUPFAM" id="SSF52172">
    <property type="entry name" value="CheY-like"/>
    <property type="match status" value="1"/>
</dbReference>
<dbReference type="RefSeq" id="WP_378111070.1">
    <property type="nucleotide sequence ID" value="NZ_JBHSNC010000021.1"/>
</dbReference>
<name>A0ABW0QWN8_9BACL</name>
<dbReference type="PRINTS" id="PR00032">
    <property type="entry name" value="HTHARAC"/>
</dbReference>
<evidence type="ECO:0000256" key="8">
    <source>
        <dbReference type="PROSITE-ProRule" id="PRU00169"/>
    </source>
</evidence>
<protein>
    <submittedName>
        <fullName evidence="11">Response regulator</fullName>
    </submittedName>
</protein>
<evidence type="ECO:0000256" key="4">
    <source>
        <dbReference type="ARBA" id="ARBA00023012"/>
    </source>
</evidence>
<dbReference type="InterPro" id="IPR011006">
    <property type="entry name" value="CheY-like_superfamily"/>
</dbReference>
<feature type="domain" description="HTH araC/xylS-type" evidence="9">
    <location>
        <begin position="402"/>
        <end position="501"/>
    </location>
</feature>
<dbReference type="Gene3D" id="1.10.10.60">
    <property type="entry name" value="Homeodomain-like"/>
    <property type="match status" value="2"/>
</dbReference>
<dbReference type="Gene3D" id="3.40.50.2300">
    <property type="match status" value="1"/>
</dbReference>
<feature type="domain" description="Response regulatory" evidence="10">
    <location>
        <begin position="3"/>
        <end position="120"/>
    </location>
</feature>
<dbReference type="InterPro" id="IPR020449">
    <property type="entry name" value="Tscrpt_reg_AraC-type_HTH"/>
</dbReference>
<accession>A0ABW0QWN8</accession>
<reference evidence="12" key="1">
    <citation type="journal article" date="2019" name="Int. J. Syst. Evol. Microbiol.">
        <title>The Global Catalogue of Microorganisms (GCM) 10K type strain sequencing project: providing services to taxonomists for standard genome sequencing and annotation.</title>
        <authorList>
            <consortium name="The Broad Institute Genomics Platform"/>
            <consortium name="The Broad Institute Genome Sequencing Center for Infectious Disease"/>
            <person name="Wu L."/>
            <person name="Ma J."/>
        </authorList>
    </citation>
    <scope>NUCLEOTIDE SEQUENCE [LARGE SCALE GENOMIC DNA]</scope>
    <source>
        <strain evidence="12">CGMCC 1.18578</strain>
    </source>
</reference>
<dbReference type="InterPro" id="IPR018060">
    <property type="entry name" value="HTH_AraC"/>
</dbReference>
<dbReference type="SMART" id="SM00342">
    <property type="entry name" value="HTH_ARAC"/>
    <property type="match status" value="1"/>
</dbReference>
<keyword evidence="4" id="KW-0902">Two-component regulatory system</keyword>
<comment type="caution">
    <text evidence="11">The sequence shown here is derived from an EMBL/GenBank/DDBJ whole genome shotgun (WGS) entry which is preliminary data.</text>
</comment>
<dbReference type="Proteomes" id="UP001596108">
    <property type="component" value="Unassembled WGS sequence"/>
</dbReference>
<proteinExistence type="predicted"/>
<dbReference type="SMART" id="SM00448">
    <property type="entry name" value="REC"/>
    <property type="match status" value="1"/>
</dbReference>
<evidence type="ECO:0000256" key="5">
    <source>
        <dbReference type="ARBA" id="ARBA00023015"/>
    </source>
</evidence>
<dbReference type="Pfam" id="PF12833">
    <property type="entry name" value="HTH_18"/>
    <property type="match status" value="1"/>
</dbReference>
<evidence type="ECO:0000259" key="9">
    <source>
        <dbReference type="PROSITE" id="PS01124"/>
    </source>
</evidence>
<sequence>MVNIVVVDDEERIRQGLAKLIAQAGEQYKIIGIFASGMELLTQIDELAVDLVITDIKMPMMNGLELIERLKERSPNLKVAIVSGFDDFTFARQALRFGVEEYLLKPVDKAELDYLLRKVSDSLAEEREKKHALQEDQMGLLLFNEAELLPKHLRLEAGKALELTPLFSEPYAVYVIRGTLPSPDAMMEAATSGWLSNWKLLKGDDSLALIVGMNSTDHAERVHEIGQTLAHRLPPSFDGRIGGSDVFRGSSWLREAYRQAEHAMQFAWYESGRRSFVDYSHLTKKQPSGSHMIVLLDREFQEAMTMSDFARAQESIAKWFRTCKEDKPQWSELRESCETVLAFIHRSGAAKVGDAGVSKQAVTVCDPHRYLDFEAFSKFFLGEVEGLFRILQEVRQENRVIETVKTYIIQHFTEELELNRLAEEVYLTPSYLSKLFKTETGETITDFLISVRIDRAKELLRDRIALKTYEIGEKVGYADPAYFNKVFKKVVGCTPKEYRDRVR</sequence>
<dbReference type="InterPro" id="IPR009057">
    <property type="entry name" value="Homeodomain-like_sf"/>
</dbReference>
<dbReference type="Pfam" id="PF00072">
    <property type="entry name" value="Response_reg"/>
    <property type="match status" value="1"/>
</dbReference>
<evidence type="ECO:0000256" key="6">
    <source>
        <dbReference type="ARBA" id="ARBA00023125"/>
    </source>
</evidence>
<evidence type="ECO:0000256" key="7">
    <source>
        <dbReference type="ARBA" id="ARBA00023163"/>
    </source>
</evidence>
<dbReference type="InterPro" id="IPR001789">
    <property type="entry name" value="Sig_transdc_resp-reg_receiver"/>
</dbReference>
<keyword evidence="6" id="KW-0238">DNA-binding</keyword>
<keyword evidence="7" id="KW-0804">Transcription</keyword>
<keyword evidence="3 8" id="KW-0597">Phosphoprotein</keyword>
<evidence type="ECO:0000256" key="1">
    <source>
        <dbReference type="ARBA" id="ARBA00004496"/>
    </source>
</evidence>
<dbReference type="EMBL" id="JBHSNC010000021">
    <property type="protein sequence ID" value="MFC5529205.1"/>
    <property type="molecule type" value="Genomic_DNA"/>
</dbReference>
<dbReference type="InterPro" id="IPR051552">
    <property type="entry name" value="HptR"/>
</dbReference>
<comment type="subcellular location">
    <subcellularLocation>
        <location evidence="1">Cytoplasm</location>
    </subcellularLocation>
</comment>
<evidence type="ECO:0000259" key="10">
    <source>
        <dbReference type="PROSITE" id="PS50110"/>
    </source>
</evidence>
<keyword evidence="12" id="KW-1185">Reference proteome</keyword>
<keyword evidence="5" id="KW-0805">Transcription regulation</keyword>
<feature type="modified residue" description="4-aspartylphosphate" evidence="8">
    <location>
        <position position="55"/>
    </location>
</feature>
<evidence type="ECO:0000256" key="3">
    <source>
        <dbReference type="ARBA" id="ARBA00022553"/>
    </source>
</evidence>
<organism evidence="11 12">
    <name type="scientific">Cohnella yongneupensis</name>
    <dbReference type="NCBI Taxonomy" id="425006"/>
    <lineage>
        <taxon>Bacteria</taxon>
        <taxon>Bacillati</taxon>
        <taxon>Bacillota</taxon>
        <taxon>Bacilli</taxon>
        <taxon>Bacillales</taxon>
        <taxon>Paenibacillaceae</taxon>
        <taxon>Cohnella</taxon>
    </lineage>
</organism>
<evidence type="ECO:0000313" key="12">
    <source>
        <dbReference type="Proteomes" id="UP001596108"/>
    </source>
</evidence>
<dbReference type="PROSITE" id="PS50110">
    <property type="entry name" value="RESPONSE_REGULATORY"/>
    <property type="match status" value="1"/>
</dbReference>
<dbReference type="PANTHER" id="PTHR42713">
    <property type="entry name" value="HISTIDINE KINASE-RELATED"/>
    <property type="match status" value="1"/>
</dbReference>